<gene>
    <name evidence="1" type="ORF">HMPREF9997_00302</name>
</gene>
<dbReference type="Pfam" id="PF19787">
    <property type="entry name" value="DUF6271"/>
    <property type="match status" value="1"/>
</dbReference>
<dbReference type="Proteomes" id="UP000010445">
    <property type="component" value="Unassembled WGS sequence"/>
</dbReference>
<organism evidence="1 2">
    <name type="scientific">Corynebacterium durum F0235</name>
    <dbReference type="NCBI Taxonomy" id="1035195"/>
    <lineage>
        <taxon>Bacteria</taxon>
        <taxon>Bacillati</taxon>
        <taxon>Actinomycetota</taxon>
        <taxon>Actinomycetes</taxon>
        <taxon>Mycobacteriales</taxon>
        <taxon>Corynebacteriaceae</taxon>
        <taxon>Corynebacterium</taxon>
    </lineage>
</organism>
<evidence type="ECO:0000313" key="2">
    <source>
        <dbReference type="Proteomes" id="UP000010445"/>
    </source>
</evidence>
<name>L1MM29_9CORY</name>
<dbReference type="PATRIC" id="fig|1035195.3.peg.283"/>
<evidence type="ECO:0000313" key="1">
    <source>
        <dbReference type="EMBL" id="EKX92019.1"/>
    </source>
</evidence>
<dbReference type="InterPro" id="IPR046238">
    <property type="entry name" value="DUF6271"/>
</dbReference>
<protein>
    <submittedName>
        <fullName evidence="1">Uncharacterized protein</fullName>
    </submittedName>
</protein>
<dbReference type="EMBL" id="AMEM01000007">
    <property type="protein sequence ID" value="EKX92019.1"/>
    <property type="molecule type" value="Genomic_DNA"/>
</dbReference>
<accession>L1MM29</accession>
<dbReference type="eggNOG" id="ENOG50330HQ">
    <property type="taxonomic scope" value="Bacteria"/>
</dbReference>
<comment type="caution">
    <text evidence="1">The sequence shown here is derived from an EMBL/GenBank/DDBJ whole genome shotgun (WGS) entry which is preliminary data.</text>
</comment>
<reference evidence="1 2" key="1">
    <citation type="submission" date="2012-05" db="EMBL/GenBank/DDBJ databases">
        <authorList>
            <person name="Weinstock G."/>
            <person name="Sodergren E."/>
            <person name="Lobos E.A."/>
            <person name="Fulton L."/>
            <person name="Fulton R."/>
            <person name="Courtney L."/>
            <person name="Fronick C."/>
            <person name="O'Laughlin M."/>
            <person name="Godfrey J."/>
            <person name="Wilson R.M."/>
            <person name="Miner T."/>
            <person name="Farmer C."/>
            <person name="Delehaunty K."/>
            <person name="Cordes M."/>
            <person name="Minx P."/>
            <person name="Tomlinson C."/>
            <person name="Chen J."/>
            <person name="Wollam A."/>
            <person name="Pepin K.H."/>
            <person name="Bhonagiri V."/>
            <person name="Zhang X."/>
            <person name="Suruliraj S."/>
            <person name="Warren W."/>
            <person name="Mitreva M."/>
            <person name="Mardis E.R."/>
            <person name="Wilson R.K."/>
        </authorList>
    </citation>
    <scope>NUCLEOTIDE SEQUENCE [LARGE SCALE GENOMIC DNA]</scope>
    <source>
        <strain evidence="1 2">F0235</strain>
    </source>
</reference>
<dbReference type="HOGENOM" id="CLU_628087_0_0_11"/>
<sequence>MEEMMTEAKHILVIPTNRDATAAISSASLEVQEARSLGYGIPLVVIETDSGDHVKNNAAALRECRNRDGKLNTIHLTIERQRKIIHRIFAGESDHCWRSLFLQGSKDYGTAMNKCFLYSIALGADVVHRRDSDTVTLDHKFRNQQGRLPIVKELSLLGSGNSGHSSPTHSADTYITVVGGNYVGEWNLDVKDLVVAAGDRTILHRLYEVLGFDPASIPDMIEEAFPQETVVPGRDVITLVRSVNDGLNPDCGNVAFMEIHKYLPVVPGPNILASDYFAFDAAASLGLPSIHHSDAVFHEYDSTRKSSSSQLSYWEGIARFADYFNAYAKIYSGNLSSLLGIKPGTLPVDSNSREKLISLVRKAAAGSVPERIDRIESLANDVLIPLGGDCADIGDVLGRNASRYVDECSASYNMHADLIELWPELVERCSQLDSIF</sequence>
<dbReference type="AlphaFoldDB" id="L1MM29"/>
<proteinExistence type="predicted"/>
<keyword evidence="2" id="KW-1185">Reference proteome</keyword>